<dbReference type="Pfam" id="PF00550">
    <property type="entry name" value="PP-binding"/>
    <property type="match status" value="1"/>
</dbReference>
<dbReference type="AlphaFoldDB" id="A0A9D9HM75"/>
<dbReference type="Proteomes" id="UP000823617">
    <property type="component" value="Unassembled WGS sequence"/>
</dbReference>
<organism evidence="2 3">
    <name type="scientific">Candidatus Cryptobacteroides intestinigallinarum</name>
    <dbReference type="NCBI Taxonomy" id="2840767"/>
    <lineage>
        <taxon>Bacteria</taxon>
        <taxon>Pseudomonadati</taxon>
        <taxon>Bacteroidota</taxon>
        <taxon>Bacteroidia</taxon>
        <taxon>Bacteroidales</taxon>
        <taxon>Candidatus Cryptobacteroides</taxon>
    </lineage>
</organism>
<dbReference type="PROSITE" id="PS50075">
    <property type="entry name" value="CARRIER"/>
    <property type="match status" value="1"/>
</dbReference>
<proteinExistence type="predicted"/>
<dbReference type="SUPFAM" id="SSF47336">
    <property type="entry name" value="ACP-like"/>
    <property type="match status" value="1"/>
</dbReference>
<dbReference type="EMBL" id="JADIMK010000086">
    <property type="protein sequence ID" value="MBO8456371.1"/>
    <property type="molecule type" value="Genomic_DNA"/>
</dbReference>
<reference evidence="2" key="2">
    <citation type="journal article" date="2021" name="PeerJ">
        <title>Extensive microbial diversity within the chicken gut microbiome revealed by metagenomics and culture.</title>
        <authorList>
            <person name="Gilroy R."/>
            <person name="Ravi A."/>
            <person name="Getino M."/>
            <person name="Pursley I."/>
            <person name="Horton D.L."/>
            <person name="Alikhan N.F."/>
            <person name="Baker D."/>
            <person name="Gharbi K."/>
            <person name="Hall N."/>
            <person name="Watson M."/>
            <person name="Adriaenssens E.M."/>
            <person name="Foster-Nyarko E."/>
            <person name="Jarju S."/>
            <person name="Secka A."/>
            <person name="Antonio M."/>
            <person name="Oren A."/>
            <person name="Chaudhuri R.R."/>
            <person name="La Ragione R."/>
            <person name="Hildebrand F."/>
            <person name="Pallen M.J."/>
        </authorList>
    </citation>
    <scope>NUCLEOTIDE SEQUENCE</scope>
    <source>
        <strain evidence="2">B1-3475</strain>
    </source>
</reference>
<gene>
    <name evidence="2" type="ORF">IAC08_08250</name>
</gene>
<dbReference type="Gene3D" id="1.10.1200.10">
    <property type="entry name" value="ACP-like"/>
    <property type="match status" value="1"/>
</dbReference>
<dbReference type="InterPro" id="IPR009081">
    <property type="entry name" value="PP-bd_ACP"/>
</dbReference>
<accession>A0A9D9HM75</accession>
<sequence>MEKNDNMENLNENLKKQLIEALNLEDITPADIDDNMPLFGEFGLGLDSIDALEIILILERNYGVKVENPKDGKEIFYSIATIADYIRKHTK</sequence>
<comment type="caution">
    <text evidence="2">The sequence shown here is derived from an EMBL/GenBank/DDBJ whole genome shotgun (WGS) entry which is preliminary data.</text>
</comment>
<name>A0A9D9HM75_9BACT</name>
<dbReference type="InterPro" id="IPR036736">
    <property type="entry name" value="ACP-like_sf"/>
</dbReference>
<evidence type="ECO:0000313" key="3">
    <source>
        <dbReference type="Proteomes" id="UP000823617"/>
    </source>
</evidence>
<feature type="domain" description="Carrier" evidence="1">
    <location>
        <begin position="8"/>
        <end position="91"/>
    </location>
</feature>
<evidence type="ECO:0000313" key="2">
    <source>
        <dbReference type="EMBL" id="MBO8456371.1"/>
    </source>
</evidence>
<protein>
    <submittedName>
        <fullName evidence="2">Acyl carrier protein</fullName>
    </submittedName>
</protein>
<evidence type="ECO:0000259" key="1">
    <source>
        <dbReference type="PROSITE" id="PS50075"/>
    </source>
</evidence>
<reference evidence="2" key="1">
    <citation type="submission" date="2020-10" db="EMBL/GenBank/DDBJ databases">
        <authorList>
            <person name="Gilroy R."/>
        </authorList>
    </citation>
    <scope>NUCLEOTIDE SEQUENCE</scope>
    <source>
        <strain evidence="2">B1-3475</strain>
    </source>
</reference>
<dbReference type="NCBIfam" id="NF006617">
    <property type="entry name" value="PRK09184.1"/>
    <property type="match status" value="1"/>
</dbReference>